<dbReference type="EMBL" id="SRRH01000238">
    <property type="protein sequence ID" value="KAG6293651.1"/>
    <property type="molecule type" value="Genomic_DNA"/>
</dbReference>
<dbReference type="InterPro" id="IPR053008">
    <property type="entry name" value="Phomopsin_biosynth_assoc"/>
</dbReference>
<evidence type="ECO:0000313" key="1">
    <source>
        <dbReference type="EMBL" id="KAG6293651.1"/>
    </source>
</evidence>
<gene>
    <name evidence="1" type="ORF">E4U09_002897</name>
</gene>
<name>A0A9P7QHG6_9HYPO</name>
<accession>A0A9P7QHG6</accession>
<dbReference type="Proteomes" id="UP000707071">
    <property type="component" value="Unassembled WGS sequence"/>
</dbReference>
<dbReference type="PANTHER" id="PTHR35896:SF3">
    <property type="entry name" value="MAJOR FACILITATOR SUPERFAMILY TRANSPORTER"/>
    <property type="match status" value="1"/>
</dbReference>
<comment type="caution">
    <text evidence="1">The sequence shown here is derived from an EMBL/GenBank/DDBJ whole genome shotgun (WGS) entry which is preliminary data.</text>
</comment>
<dbReference type="AlphaFoldDB" id="A0A9P7QHG6"/>
<keyword evidence="2" id="KW-1185">Reference proteome</keyword>
<proteinExistence type="predicted"/>
<organism evidence="1 2">
    <name type="scientific">Claviceps aff. purpurea</name>
    <dbReference type="NCBI Taxonomy" id="1967640"/>
    <lineage>
        <taxon>Eukaryota</taxon>
        <taxon>Fungi</taxon>
        <taxon>Dikarya</taxon>
        <taxon>Ascomycota</taxon>
        <taxon>Pezizomycotina</taxon>
        <taxon>Sordariomycetes</taxon>
        <taxon>Hypocreomycetidae</taxon>
        <taxon>Hypocreales</taxon>
        <taxon>Clavicipitaceae</taxon>
        <taxon>Claviceps</taxon>
    </lineage>
</organism>
<dbReference type="PANTHER" id="PTHR35896">
    <property type="entry name" value="IG-LIKE DOMAIN-CONTAINING PROTEIN"/>
    <property type="match status" value="1"/>
</dbReference>
<reference evidence="1 2" key="1">
    <citation type="journal article" date="2020" name="bioRxiv">
        <title>Whole genome comparisons of ergot fungi reveals the divergence and evolution of species within the genus Claviceps are the result of varying mechanisms driving genome evolution and host range expansion.</title>
        <authorList>
            <person name="Wyka S.A."/>
            <person name="Mondo S.J."/>
            <person name="Liu M."/>
            <person name="Dettman J."/>
            <person name="Nalam V."/>
            <person name="Broders K.D."/>
        </authorList>
    </citation>
    <scope>NUCLEOTIDE SEQUENCE [LARGE SCALE GENOMIC DNA]</scope>
    <source>
        <strain evidence="1 2">Clav52</strain>
    </source>
</reference>
<evidence type="ECO:0000313" key="2">
    <source>
        <dbReference type="Proteomes" id="UP000707071"/>
    </source>
</evidence>
<sequence>MAPKYHWLPKDEEEQPLQEEYIGDCSRPSAECPKQGHSHNAPTRWKPSLSTCKDVFLLFFAILGFVSLLRPHSQALWTPGSSAMKTIPTSCSCGNSTAQALALGCKYDSLAAAWLPPHCRDDDLTAEFDRSGPGKDGQWTYWRDLARTQEISLDELATMGDDKAFRFYMTGQWHVVHCIFYWRKEHRSRFNGKMVEPRSDTEGHIKHCGKVLMDPEHSTIAGVELNTDR</sequence>
<protein>
    <submittedName>
        <fullName evidence="1">Uncharacterized protein</fullName>
    </submittedName>
</protein>